<dbReference type="AlphaFoldDB" id="A0A396IB13"/>
<dbReference type="EMBL" id="PSQE01000004">
    <property type="protein sequence ID" value="RHN62770.1"/>
    <property type="molecule type" value="Genomic_DNA"/>
</dbReference>
<keyword evidence="1" id="KW-0812">Transmembrane</keyword>
<reference evidence="2" key="1">
    <citation type="journal article" date="2018" name="Nat. Plants">
        <title>Whole-genome landscape of Medicago truncatula symbiotic genes.</title>
        <authorList>
            <person name="Pecrix Y."/>
            <person name="Gamas P."/>
            <person name="Carrere S."/>
        </authorList>
    </citation>
    <scope>NUCLEOTIDE SEQUENCE</scope>
    <source>
        <tissue evidence="2">Leaves</tissue>
    </source>
</reference>
<keyword evidence="1" id="KW-0472">Membrane</keyword>
<protein>
    <recommendedName>
        <fullName evidence="3">Transmembrane protein</fullName>
    </recommendedName>
</protein>
<comment type="caution">
    <text evidence="2">The sequence shown here is derived from an EMBL/GenBank/DDBJ whole genome shotgun (WGS) entry which is preliminary data.</text>
</comment>
<sequence>MVFVFILCSLTGATLIVCGLYMLLWGKSKEAREVDNMNEIVSAKDSIQCDSIPIANSSLTCIQKEHDKKIPIVASGVSLNGNNTLGKIQQLNI</sequence>
<evidence type="ECO:0000313" key="2">
    <source>
        <dbReference type="EMBL" id="RHN62770.1"/>
    </source>
</evidence>
<feature type="transmembrane region" description="Helical" evidence="1">
    <location>
        <begin position="6"/>
        <end position="24"/>
    </location>
</feature>
<dbReference type="Proteomes" id="UP000265566">
    <property type="component" value="Chromosome 4"/>
</dbReference>
<keyword evidence="1" id="KW-1133">Transmembrane helix</keyword>
<accession>A0A396IB13</accession>
<evidence type="ECO:0008006" key="3">
    <source>
        <dbReference type="Google" id="ProtNLM"/>
    </source>
</evidence>
<dbReference type="Gramene" id="rna25379">
    <property type="protein sequence ID" value="RHN62770.1"/>
    <property type="gene ID" value="gene25379"/>
</dbReference>
<gene>
    <name evidence="2" type="ORF">MtrunA17_Chr4g0051011</name>
</gene>
<organism evidence="2">
    <name type="scientific">Medicago truncatula</name>
    <name type="common">Barrel medic</name>
    <name type="synonym">Medicago tribuloides</name>
    <dbReference type="NCBI Taxonomy" id="3880"/>
    <lineage>
        <taxon>Eukaryota</taxon>
        <taxon>Viridiplantae</taxon>
        <taxon>Streptophyta</taxon>
        <taxon>Embryophyta</taxon>
        <taxon>Tracheophyta</taxon>
        <taxon>Spermatophyta</taxon>
        <taxon>Magnoliopsida</taxon>
        <taxon>eudicotyledons</taxon>
        <taxon>Gunneridae</taxon>
        <taxon>Pentapetalae</taxon>
        <taxon>rosids</taxon>
        <taxon>fabids</taxon>
        <taxon>Fabales</taxon>
        <taxon>Fabaceae</taxon>
        <taxon>Papilionoideae</taxon>
        <taxon>50 kb inversion clade</taxon>
        <taxon>NPAAA clade</taxon>
        <taxon>Hologalegina</taxon>
        <taxon>IRL clade</taxon>
        <taxon>Trifolieae</taxon>
        <taxon>Medicago</taxon>
    </lineage>
</organism>
<proteinExistence type="predicted"/>
<evidence type="ECO:0000256" key="1">
    <source>
        <dbReference type="SAM" id="Phobius"/>
    </source>
</evidence>
<name>A0A396IB13_MEDTR</name>